<evidence type="ECO:0000256" key="1">
    <source>
        <dbReference type="SAM" id="Phobius"/>
    </source>
</evidence>
<sequence length="72" mass="7332">VSASTLPQPAGTLGLSNETSLRLLKLRVSWRMRCPKVSYATAAALSMAMPAVTALVGLGATSAAVCLTLTLA</sequence>
<reference evidence="2 3" key="1">
    <citation type="submission" date="2023-08" db="EMBL/GenBank/DDBJ databases">
        <authorList>
            <person name="Girao M."/>
            <person name="Carvalho M.F."/>
        </authorList>
    </citation>
    <scope>NUCLEOTIDE SEQUENCE [LARGE SCALE GENOMIC DNA]</scope>
    <source>
        <strain evidence="2 3">CC-R104</strain>
    </source>
</reference>
<keyword evidence="3" id="KW-1185">Reference proteome</keyword>
<feature type="transmembrane region" description="Helical" evidence="1">
    <location>
        <begin position="37"/>
        <end position="70"/>
    </location>
</feature>
<organism evidence="2 3">
    <name type="scientific">Rhodococcus chondri</name>
    <dbReference type="NCBI Taxonomy" id="3065941"/>
    <lineage>
        <taxon>Bacteria</taxon>
        <taxon>Bacillati</taxon>
        <taxon>Actinomycetota</taxon>
        <taxon>Actinomycetes</taxon>
        <taxon>Mycobacteriales</taxon>
        <taxon>Nocardiaceae</taxon>
        <taxon>Rhodococcus</taxon>
    </lineage>
</organism>
<keyword evidence="1" id="KW-0472">Membrane</keyword>
<protein>
    <submittedName>
        <fullName evidence="2">M56 family peptidase</fullName>
    </submittedName>
</protein>
<comment type="caution">
    <text evidence="2">The sequence shown here is derived from an EMBL/GenBank/DDBJ whole genome shotgun (WGS) entry which is preliminary data.</text>
</comment>
<feature type="non-terminal residue" evidence="2">
    <location>
        <position position="1"/>
    </location>
</feature>
<dbReference type="Proteomes" id="UP001331936">
    <property type="component" value="Unassembled WGS sequence"/>
</dbReference>
<keyword evidence="1" id="KW-1133">Transmembrane helix</keyword>
<proteinExistence type="predicted"/>
<keyword evidence="1" id="KW-0812">Transmembrane</keyword>
<evidence type="ECO:0000313" key="2">
    <source>
        <dbReference type="EMBL" id="MEE2035437.1"/>
    </source>
</evidence>
<dbReference type="EMBL" id="JAUZMZ010000315">
    <property type="protein sequence ID" value="MEE2035437.1"/>
    <property type="molecule type" value="Genomic_DNA"/>
</dbReference>
<name>A0ABU7K062_9NOCA</name>
<gene>
    <name evidence="2" type="ORF">Q8814_25585</name>
</gene>
<evidence type="ECO:0000313" key="3">
    <source>
        <dbReference type="Proteomes" id="UP001331936"/>
    </source>
</evidence>
<accession>A0ABU7K062</accession>